<comment type="caution">
    <text evidence="2">The sequence shown here is derived from an EMBL/GenBank/DDBJ whole genome shotgun (WGS) entry which is preliminary data.</text>
</comment>
<feature type="region of interest" description="Disordered" evidence="1">
    <location>
        <begin position="88"/>
        <end position="109"/>
    </location>
</feature>
<evidence type="ECO:0000313" key="2">
    <source>
        <dbReference type="EMBL" id="GGR77459.1"/>
    </source>
</evidence>
<dbReference type="Gene3D" id="3.20.20.70">
    <property type="entry name" value="Aldolase class I"/>
    <property type="match status" value="1"/>
</dbReference>
<reference evidence="2" key="2">
    <citation type="submission" date="2020-09" db="EMBL/GenBank/DDBJ databases">
        <authorList>
            <person name="Sun Q."/>
            <person name="Ohkuma M."/>
        </authorList>
    </citation>
    <scope>NUCLEOTIDE SEQUENCE</scope>
    <source>
        <strain evidence="2">JCM 4386</strain>
    </source>
</reference>
<dbReference type="AlphaFoldDB" id="A0A918L258"/>
<accession>A0A918L258</accession>
<reference evidence="2" key="1">
    <citation type="journal article" date="2014" name="Int. J. Syst. Evol. Microbiol.">
        <title>Complete genome sequence of Corynebacterium casei LMG S-19264T (=DSM 44701T), isolated from a smear-ripened cheese.</title>
        <authorList>
            <consortium name="US DOE Joint Genome Institute (JGI-PGF)"/>
            <person name="Walter F."/>
            <person name="Albersmeier A."/>
            <person name="Kalinowski J."/>
            <person name="Ruckert C."/>
        </authorList>
    </citation>
    <scope>NUCLEOTIDE SEQUENCE</scope>
    <source>
        <strain evidence="2">JCM 4386</strain>
    </source>
</reference>
<dbReference type="InterPro" id="IPR013785">
    <property type="entry name" value="Aldolase_TIM"/>
</dbReference>
<dbReference type="EMBL" id="BMTL01000005">
    <property type="protein sequence ID" value="GGR77459.1"/>
    <property type="molecule type" value="Genomic_DNA"/>
</dbReference>
<evidence type="ECO:0000313" key="3">
    <source>
        <dbReference type="Proteomes" id="UP000606194"/>
    </source>
</evidence>
<protein>
    <submittedName>
        <fullName evidence="2">Uncharacterized protein</fullName>
    </submittedName>
</protein>
<proteinExistence type="predicted"/>
<dbReference type="RefSeq" id="WP_229877900.1">
    <property type="nucleotide sequence ID" value="NZ_BMTL01000005.1"/>
</dbReference>
<keyword evidence="3" id="KW-1185">Reference proteome</keyword>
<organism evidence="2 3">
    <name type="scientific">Streptomyces humidus</name>
    <dbReference type="NCBI Taxonomy" id="52259"/>
    <lineage>
        <taxon>Bacteria</taxon>
        <taxon>Bacillati</taxon>
        <taxon>Actinomycetota</taxon>
        <taxon>Actinomycetes</taxon>
        <taxon>Kitasatosporales</taxon>
        <taxon>Streptomycetaceae</taxon>
        <taxon>Streptomyces</taxon>
    </lineage>
</organism>
<evidence type="ECO:0000256" key="1">
    <source>
        <dbReference type="SAM" id="MobiDB-lite"/>
    </source>
</evidence>
<dbReference type="Proteomes" id="UP000606194">
    <property type="component" value="Unassembled WGS sequence"/>
</dbReference>
<dbReference type="InterPro" id="IPR017853">
    <property type="entry name" value="GH"/>
</dbReference>
<sequence length="109" mass="12100">MGPPWNADNYGLDRDHPGAQAYYDSQVAQFAEWGMDFVKADDMLFPYHEREIAAYARAIERSGRPIELSLSPGTDASPMTTVRFLGVSLDDPTDDRHRAPASRAVQTLG</sequence>
<name>A0A918L258_9ACTN</name>
<gene>
    <name evidence="2" type="ORF">GCM10010269_15890</name>
</gene>
<dbReference type="SUPFAM" id="SSF51445">
    <property type="entry name" value="(Trans)glycosidases"/>
    <property type="match status" value="1"/>
</dbReference>